<comment type="function">
    <text evidence="2">Involved in the storage or transport of lipids necessary for membrane maintenance under stressful conditions. Displays a binding preference for lysophospholipids.</text>
</comment>
<comment type="similarity">
    <text evidence="1 2">Belongs to the calycin superfamily. Lipocalin family.</text>
</comment>
<accession>A0A9X2J3F3</accession>
<keyword evidence="3" id="KW-0564">Palmitate</keyword>
<evidence type="ECO:0000256" key="2">
    <source>
        <dbReference type="PIRNR" id="PIRNR036893"/>
    </source>
</evidence>
<feature type="lipid moiety-binding region" description="N-palmitoyl cysteine" evidence="3">
    <location>
        <position position="18"/>
    </location>
</feature>
<feature type="chain" id="PRO_5041032744" description="Outer membrane lipoprotein Blc" evidence="2">
    <location>
        <begin position="23"/>
        <end position="180"/>
    </location>
</feature>
<reference evidence="5" key="1">
    <citation type="submission" date="2022-06" db="EMBL/GenBank/DDBJ databases">
        <title>Sphingomicrobium sedimins sp. nov., a marine bacterium isolated from tidal flat.</title>
        <authorList>
            <person name="Kim C.-H."/>
            <person name="Yoo Y."/>
            <person name="Kim J.-J."/>
        </authorList>
    </citation>
    <scope>NUCLEOTIDE SEQUENCE</scope>
    <source>
        <strain evidence="5">GRR-S6-50</strain>
    </source>
</reference>
<dbReference type="SUPFAM" id="SSF50814">
    <property type="entry name" value="Lipocalins"/>
    <property type="match status" value="1"/>
</dbReference>
<sequence length="180" mass="20021">MRLILPLSLVLALSLSACSTIGRPVGNPSVPLPAQAVEVEAYLGTWYEYGRYEAPFQEGCEAVTATYSLEDDGDIRVVNACTRDGERDESEGEAKIVDGSANTRLKVAFFKPFYGDYWILDHGLQGADGLYDWSIVGEPSGTYLWMLTRQAKPDADLAMMLEARVKELGYDWSMVRLTRH</sequence>
<dbReference type="PRINTS" id="PR01171">
    <property type="entry name" value="BCTLIPOCALIN"/>
</dbReference>
<dbReference type="InterPro" id="IPR022271">
    <property type="entry name" value="Lipocalin_ApoD"/>
</dbReference>
<dbReference type="Gene3D" id="2.40.128.20">
    <property type="match status" value="1"/>
</dbReference>
<comment type="subunit">
    <text evidence="2">Homodimer.</text>
</comment>
<dbReference type="Pfam" id="PF08212">
    <property type="entry name" value="Lipocalin_2"/>
    <property type="match status" value="1"/>
</dbReference>
<comment type="caution">
    <text evidence="5">The sequence shown here is derived from an EMBL/GenBank/DDBJ whole genome shotgun (WGS) entry which is preliminary data.</text>
</comment>
<dbReference type="GO" id="GO:0008289">
    <property type="term" value="F:lipid binding"/>
    <property type="evidence" value="ECO:0007669"/>
    <property type="project" value="UniProtKB-UniRule"/>
</dbReference>
<dbReference type="GO" id="GO:0006950">
    <property type="term" value="P:response to stress"/>
    <property type="evidence" value="ECO:0007669"/>
    <property type="project" value="UniProtKB-ARBA"/>
</dbReference>
<keyword evidence="2" id="KW-0998">Cell outer membrane</keyword>
<dbReference type="AlphaFoldDB" id="A0A9X2J3F3"/>
<feature type="domain" description="Lipocalin/cytosolic fatty-acid binding" evidence="4">
    <location>
        <begin position="37"/>
        <end position="177"/>
    </location>
</feature>
<dbReference type="InterPro" id="IPR012674">
    <property type="entry name" value="Calycin"/>
</dbReference>
<name>A0A9X2J3F3_9SPHN</name>
<dbReference type="GO" id="GO:0009279">
    <property type="term" value="C:cell outer membrane"/>
    <property type="evidence" value="ECO:0007669"/>
    <property type="project" value="UniProtKB-SubCell"/>
</dbReference>
<evidence type="ECO:0000313" key="5">
    <source>
        <dbReference type="EMBL" id="MCM8557995.1"/>
    </source>
</evidence>
<dbReference type="PANTHER" id="PTHR10612:SF34">
    <property type="entry name" value="APOLIPOPROTEIN D"/>
    <property type="match status" value="1"/>
</dbReference>
<keyword evidence="2" id="KW-0732">Signal</keyword>
<keyword evidence="6" id="KW-1185">Reference proteome</keyword>
<dbReference type="PANTHER" id="PTHR10612">
    <property type="entry name" value="APOLIPOPROTEIN D"/>
    <property type="match status" value="1"/>
</dbReference>
<evidence type="ECO:0000313" key="6">
    <source>
        <dbReference type="Proteomes" id="UP001155128"/>
    </source>
</evidence>
<dbReference type="InterPro" id="IPR047202">
    <property type="entry name" value="Lipocalin_Blc-like_dom"/>
</dbReference>
<dbReference type="InterPro" id="IPR000566">
    <property type="entry name" value="Lipocln_cytosolic_FA-bd_dom"/>
</dbReference>
<dbReference type="PIRSF" id="PIRSF036893">
    <property type="entry name" value="Lipocalin_ApoD"/>
    <property type="match status" value="1"/>
</dbReference>
<keyword evidence="2" id="KW-0446">Lipid-binding</keyword>
<dbReference type="PROSITE" id="PS51257">
    <property type="entry name" value="PROKAR_LIPOPROTEIN"/>
    <property type="match status" value="1"/>
</dbReference>
<evidence type="ECO:0000259" key="4">
    <source>
        <dbReference type="Pfam" id="PF08212"/>
    </source>
</evidence>
<dbReference type="RefSeq" id="WP_252114546.1">
    <property type="nucleotide sequence ID" value="NZ_JAMSHT010000001.1"/>
</dbReference>
<comment type="subcellular location">
    <subcellularLocation>
        <location evidence="2">Cell outer membrane</location>
    </subcellularLocation>
</comment>
<keyword evidence="2" id="KW-0472">Membrane</keyword>
<feature type="signal peptide" evidence="2">
    <location>
        <begin position="1"/>
        <end position="22"/>
    </location>
</feature>
<evidence type="ECO:0000256" key="1">
    <source>
        <dbReference type="ARBA" id="ARBA00006889"/>
    </source>
</evidence>
<dbReference type="EMBL" id="JAMSHT010000001">
    <property type="protein sequence ID" value="MCM8557995.1"/>
    <property type="molecule type" value="Genomic_DNA"/>
</dbReference>
<dbReference type="Proteomes" id="UP001155128">
    <property type="component" value="Unassembled WGS sequence"/>
</dbReference>
<organism evidence="5 6">
    <name type="scientific">Sphingomicrobium sediminis</name>
    <dbReference type="NCBI Taxonomy" id="2950949"/>
    <lineage>
        <taxon>Bacteria</taxon>
        <taxon>Pseudomonadati</taxon>
        <taxon>Pseudomonadota</taxon>
        <taxon>Alphaproteobacteria</taxon>
        <taxon>Sphingomonadales</taxon>
        <taxon>Sphingomonadaceae</taxon>
        <taxon>Sphingomicrobium</taxon>
    </lineage>
</organism>
<gene>
    <name evidence="5" type="ORF">NDO55_09195</name>
</gene>
<protein>
    <recommendedName>
        <fullName evidence="2">Outer membrane lipoprotein Blc</fullName>
    </recommendedName>
</protein>
<keyword evidence="2 3" id="KW-0449">Lipoprotein</keyword>
<evidence type="ECO:0000256" key="3">
    <source>
        <dbReference type="PIRSR" id="PIRSR036893-52"/>
    </source>
</evidence>
<proteinExistence type="inferred from homology"/>
<dbReference type="CDD" id="cd19438">
    <property type="entry name" value="lipocalin_Blc-like"/>
    <property type="match status" value="1"/>
</dbReference>
<dbReference type="InterPro" id="IPR002446">
    <property type="entry name" value="Lipocalin_bac"/>
</dbReference>
<feature type="lipid moiety-binding region" description="S-diacylglycerol cysteine" evidence="3">
    <location>
        <position position="18"/>
    </location>
</feature>